<dbReference type="GO" id="GO:0019287">
    <property type="term" value="P:isopentenyl diphosphate biosynthetic process, mevalonate pathway"/>
    <property type="evidence" value="ECO:0007669"/>
    <property type="project" value="TreeGrafter"/>
</dbReference>
<proteinExistence type="predicted"/>
<evidence type="ECO:0000313" key="7">
    <source>
        <dbReference type="Proteomes" id="UP001211065"/>
    </source>
</evidence>
<accession>A0AAD5XVA9</accession>
<evidence type="ECO:0000256" key="1">
    <source>
        <dbReference type="ARBA" id="ARBA00022490"/>
    </source>
</evidence>
<dbReference type="Pfam" id="PF08544">
    <property type="entry name" value="GHMP_kinases_C"/>
    <property type="match status" value="1"/>
</dbReference>
<dbReference type="PANTHER" id="PTHR43290">
    <property type="entry name" value="MEVALONATE KINASE"/>
    <property type="match status" value="1"/>
</dbReference>
<dbReference type="SUPFAM" id="SSF55060">
    <property type="entry name" value="GHMP Kinase, C-terminal domain"/>
    <property type="match status" value="1"/>
</dbReference>
<sequence length="237" mass="26971">MNGENISGLDNTLSTFGGAIMYQKVDDSSKVSFEHLEDIPLFKILLFNSNIEKDTQKQVAIVRDLVDRFPKVINPILESINEISEEILKTIKKEKDEKDLNNNVSILKKFEELFDFNHLLLTTLKVSHPKLDLIKKLNSDFGLKGCKITGAGGGGCMFTLIPEDFEEKKLKELKLNLNSIKVENFEANIGCEGLKVKSLKNSTNNHPQIQYLDSFFFTDISPPSFFDQHFLSFAREY</sequence>
<keyword evidence="4" id="KW-0460">Magnesium</keyword>
<dbReference type="AlphaFoldDB" id="A0AAD5XVA9"/>
<protein>
    <submittedName>
        <fullName evidence="6">Cystathionine beta-lyase</fullName>
    </submittedName>
</protein>
<keyword evidence="1" id="KW-0963">Cytoplasm</keyword>
<dbReference type="Proteomes" id="UP001211065">
    <property type="component" value="Unassembled WGS sequence"/>
</dbReference>
<dbReference type="GO" id="GO:0004496">
    <property type="term" value="F:mevalonate kinase activity"/>
    <property type="evidence" value="ECO:0007669"/>
    <property type="project" value="InterPro"/>
</dbReference>
<dbReference type="InterPro" id="IPR036554">
    <property type="entry name" value="GHMP_kinase_C_sf"/>
</dbReference>
<reference evidence="6" key="1">
    <citation type="submission" date="2020-05" db="EMBL/GenBank/DDBJ databases">
        <title>Phylogenomic resolution of chytrid fungi.</title>
        <authorList>
            <person name="Stajich J.E."/>
            <person name="Amses K."/>
            <person name="Simmons R."/>
            <person name="Seto K."/>
            <person name="Myers J."/>
            <person name="Bonds A."/>
            <person name="Quandt C.A."/>
            <person name="Barry K."/>
            <person name="Liu P."/>
            <person name="Grigoriev I."/>
            <person name="Longcore J.E."/>
            <person name="James T.Y."/>
        </authorList>
    </citation>
    <scope>NUCLEOTIDE SEQUENCE</scope>
    <source>
        <strain evidence="6">JEL0476</strain>
    </source>
</reference>
<name>A0AAD5XVA9_9FUNG</name>
<dbReference type="GO" id="GO:0005829">
    <property type="term" value="C:cytosol"/>
    <property type="evidence" value="ECO:0007669"/>
    <property type="project" value="TreeGrafter"/>
</dbReference>
<evidence type="ECO:0000259" key="5">
    <source>
        <dbReference type="Pfam" id="PF08544"/>
    </source>
</evidence>
<dbReference type="InterPro" id="IPR006205">
    <property type="entry name" value="Mev_gal_kin"/>
</dbReference>
<keyword evidence="2" id="KW-0808">Transferase</keyword>
<feature type="domain" description="GHMP kinase C-terminal" evidence="5">
    <location>
        <begin position="108"/>
        <end position="170"/>
    </location>
</feature>
<dbReference type="EMBL" id="JADGJW010002087">
    <property type="protein sequence ID" value="KAJ3199556.1"/>
    <property type="molecule type" value="Genomic_DNA"/>
</dbReference>
<dbReference type="PANTHER" id="PTHR43290:SF2">
    <property type="entry name" value="MEVALONATE KINASE"/>
    <property type="match status" value="1"/>
</dbReference>
<keyword evidence="3" id="KW-0418">Kinase</keyword>
<evidence type="ECO:0000256" key="4">
    <source>
        <dbReference type="ARBA" id="ARBA00022842"/>
    </source>
</evidence>
<dbReference type="GO" id="GO:0005524">
    <property type="term" value="F:ATP binding"/>
    <property type="evidence" value="ECO:0007669"/>
    <property type="project" value="InterPro"/>
</dbReference>
<comment type="caution">
    <text evidence="6">The sequence shown here is derived from an EMBL/GenBank/DDBJ whole genome shotgun (WGS) entry which is preliminary data.</text>
</comment>
<evidence type="ECO:0000256" key="2">
    <source>
        <dbReference type="ARBA" id="ARBA00022679"/>
    </source>
</evidence>
<dbReference type="Gene3D" id="3.30.70.890">
    <property type="entry name" value="GHMP kinase, C-terminal domain"/>
    <property type="match status" value="1"/>
</dbReference>
<dbReference type="InterPro" id="IPR013750">
    <property type="entry name" value="GHMP_kinase_C_dom"/>
</dbReference>
<evidence type="ECO:0000313" key="6">
    <source>
        <dbReference type="EMBL" id="KAJ3199556.1"/>
    </source>
</evidence>
<organism evidence="6 7">
    <name type="scientific">Clydaea vesicula</name>
    <dbReference type="NCBI Taxonomy" id="447962"/>
    <lineage>
        <taxon>Eukaryota</taxon>
        <taxon>Fungi</taxon>
        <taxon>Fungi incertae sedis</taxon>
        <taxon>Chytridiomycota</taxon>
        <taxon>Chytridiomycota incertae sedis</taxon>
        <taxon>Chytridiomycetes</taxon>
        <taxon>Lobulomycetales</taxon>
        <taxon>Lobulomycetaceae</taxon>
        <taxon>Clydaea</taxon>
    </lineage>
</organism>
<evidence type="ECO:0000256" key="3">
    <source>
        <dbReference type="ARBA" id="ARBA00022777"/>
    </source>
</evidence>
<gene>
    <name evidence="6" type="primary">STR3_2</name>
    <name evidence="6" type="ORF">HK099_003105</name>
</gene>
<keyword evidence="7" id="KW-1185">Reference proteome</keyword>